<dbReference type="AlphaFoldDB" id="A0A480AUZ8"/>
<feature type="transmembrane region" description="Helical" evidence="1">
    <location>
        <begin position="15"/>
        <end position="38"/>
    </location>
</feature>
<reference evidence="3" key="1">
    <citation type="submission" date="2019-03" db="EMBL/GenBank/DDBJ databases">
        <title>Aquabacterium pictum sp.nov., the first bacteriochlorophyll a-containing freshwater bacterium in the genus Aquabacterium of the class Betaproteobacteria.</title>
        <authorList>
            <person name="Hirose S."/>
            <person name="Tank M."/>
            <person name="Hara E."/>
            <person name="Tamaki H."/>
            <person name="Takaichi S."/>
            <person name="Haruta S."/>
            <person name="Hanada S."/>
        </authorList>
    </citation>
    <scope>NUCLEOTIDE SEQUENCE [LARGE SCALE GENOMIC DNA]</scope>
    <source>
        <strain evidence="3">W35</strain>
    </source>
</reference>
<keyword evidence="1" id="KW-1133">Transmembrane helix</keyword>
<proteinExistence type="predicted"/>
<organism evidence="2 3">
    <name type="scientific">Pseudaquabacterium pictum</name>
    <dbReference type="NCBI Taxonomy" id="2315236"/>
    <lineage>
        <taxon>Bacteria</taxon>
        <taxon>Pseudomonadati</taxon>
        <taxon>Pseudomonadota</taxon>
        <taxon>Betaproteobacteria</taxon>
        <taxon>Burkholderiales</taxon>
        <taxon>Sphaerotilaceae</taxon>
        <taxon>Pseudaquabacterium</taxon>
    </lineage>
</organism>
<sequence length="41" mass="4514">MTNPRDPRQQGRANLRLALVLASVALVFFAGFVAKIVLFGR</sequence>
<protein>
    <submittedName>
        <fullName evidence="2">Uncharacterized protein</fullName>
    </submittedName>
</protein>
<dbReference type="EMBL" id="BJCL01000006">
    <property type="protein sequence ID" value="GCL63605.1"/>
    <property type="molecule type" value="Genomic_DNA"/>
</dbReference>
<evidence type="ECO:0000256" key="1">
    <source>
        <dbReference type="SAM" id="Phobius"/>
    </source>
</evidence>
<dbReference type="RefSeq" id="WP_228027102.1">
    <property type="nucleotide sequence ID" value="NZ_BJCL01000006.1"/>
</dbReference>
<keyword evidence="1" id="KW-0472">Membrane</keyword>
<keyword evidence="1" id="KW-0812">Transmembrane</keyword>
<accession>A0A480AUZ8</accession>
<dbReference type="InterPro" id="IPR047811">
    <property type="entry name" value="CytC_ox_assmbl_put"/>
</dbReference>
<dbReference type="NCBIfam" id="NF038351">
    <property type="entry name" value="cyt_ox_assem_30"/>
    <property type="match status" value="1"/>
</dbReference>
<dbReference type="Proteomes" id="UP000301751">
    <property type="component" value="Unassembled WGS sequence"/>
</dbReference>
<keyword evidence="3" id="KW-1185">Reference proteome</keyword>
<evidence type="ECO:0000313" key="2">
    <source>
        <dbReference type="EMBL" id="GCL63605.1"/>
    </source>
</evidence>
<gene>
    <name evidence="2" type="ORF">AQPW35_26860</name>
</gene>
<evidence type="ECO:0000313" key="3">
    <source>
        <dbReference type="Proteomes" id="UP000301751"/>
    </source>
</evidence>
<name>A0A480AUZ8_9BURK</name>
<comment type="caution">
    <text evidence="2">The sequence shown here is derived from an EMBL/GenBank/DDBJ whole genome shotgun (WGS) entry which is preliminary data.</text>
</comment>